<protein>
    <submittedName>
        <fullName evidence="1">Uncharacterized protein</fullName>
    </submittedName>
</protein>
<dbReference type="Gene3D" id="1.10.287.950">
    <property type="entry name" value="Methyl-accepting chemotaxis protein"/>
    <property type="match status" value="1"/>
</dbReference>
<proteinExistence type="predicted"/>
<accession>A0AB39BWV5</accession>
<dbReference type="EMBL" id="CP162551">
    <property type="protein sequence ID" value="XDI38362.1"/>
    <property type="molecule type" value="Genomic_DNA"/>
</dbReference>
<organism evidence="1">
    <name type="scientific">Alkalihalophilus sp. As8PL</name>
    <dbReference type="NCBI Taxonomy" id="3237103"/>
    <lineage>
        <taxon>Bacteria</taxon>
        <taxon>Bacillati</taxon>
        <taxon>Bacillota</taxon>
        <taxon>Bacilli</taxon>
        <taxon>Bacillales</taxon>
        <taxon>Bacillaceae</taxon>
        <taxon>Alkalihalophilus</taxon>
    </lineage>
</organism>
<dbReference type="AlphaFoldDB" id="A0AB39BWV5"/>
<dbReference type="SUPFAM" id="SSF58104">
    <property type="entry name" value="Methyl-accepting chemotaxis protein (MCP) signaling domain"/>
    <property type="match status" value="1"/>
</dbReference>
<dbReference type="RefSeq" id="WP_368505655.1">
    <property type="nucleotide sequence ID" value="NZ_CP162551.1"/>
</dbReference>
<sequence>MEMEKKPCQTLCKGLWIGGAVALTVILAKKEWREKLKEEASELKKGTTEALTFIRENREQIFDQVRDTATEVSQVIRDISEDVKKISETASHLKESSEEIIQATKDAASEVKQLKNKPHA</sequence>
<reference evidence="1" key="1">
    <citation type="submission" date="2024-07" db="EMBL/GenBank/DDBJ databases">
        <title>Identification and characteristics of an arsenic-resistant bacterial isolate, which belongs to a novel species.</title>
        <authorList>
            <person name="Juszczyk A."/>
            <person name="Kowalczyk A."/>
            <person name="Was K."/>
            <person name="Kosowicz W."/>
            <person name="Budzyn A."/>
            <person name="Latowski D."/>
        </authorList>
    </citation>
    <scope>NUCLEOTIDE SEQUENCE</scope>
    <source>
        <strain evidence="1">As8PL</strain>
    </source>
</reference>
<name>A0AB39BWV5_9BACI</name>
<evidence type="ECO:0000313" key="1">
    <source>
        <dbReference type="EMBL" id="XDI38362.1"/>
    </source>
</evidence>
<gene>
    <name evidence="1" type="ORF">AB3N04_08665</name>
</gene>